<protein>
    <submittedName>
        <fullName evidence="2">Uncharacterized protein</fullName>
    </submittedName>
</protein>
<comment type="caution">
    <text evidence="2">The sequence shown here is derived from an EMBL/GenBank/DDBJ whole genome shotgun (WGS) entry which is preliminary data.</text>
</comment>
<evidence type="ECO:0000313" key="2">
    <source>
        <dbReference type="EMBL" id="OQO03598.1"/>
    </source>
</evidence>
<dbReference type="AlphaFoldDB" id="A0A1V8SX96"/>
<dbReference type="EMBL" id="NAJO01000024">
    <property type="protein sequence ID" value="OQO03598.1"/>
    <property type="molecule type" value="Genomic_DNA"/>
</dbReference>
<name>A0A1V8SX96_9PEZI</name>
<sequence length="118" mass="13174">MAQSKTLKQPVLTPPKLTPPSINRQHSYNVPSSTSPVRSWSSTCTNARSFLSQVASRTASPRRTTSNYVGSSTDSSPTEAPPMERRRSWEDCVHQRDGYISFPDFDTLKEGLVGEKER</sequence>
<evidence type="ECO:0000256" key="1">
    <source>
        <dbReference type="SAM" id="MobiDB-lite"/>
    </source>
</evidence>
<feature type="region of interest" description="Disordered" evidence="1">
    <location>
        <begin position="54"/>
        <end position="88"/>
    </location>
</feature>
<dbReference type="Proteomes" id="UP000192596">
    <property type="component" value="Unassembled WGS sequence"/>
</dbReference>
<feature type="compositionally biased region" description="Polar residues" evidence="1">
    <location>
        <begin position="54"/>
        <end position="78"/>
    </location>
</feature>
<proteinExistence type="predicted"/>
<reference evidence="3" key="1">
    <citation type="submission" date="2017-03" db="EMBL/GenBank/DDBJ databases">
        <title>Genomes of endolithic fungi from Antarctica.</title>
        <authorList>
            <person name="Coleine C."/>
            <person name="Masonjones S."/>
            <person name="Stajich J.E."/>
        </authorList>
    </citation>
    <scope>NUCLEOTIDE SEQUENCE [LARGE SCALE GENOMIC DNA]</scope>
    <source>
        <strain evidence="3">CCFEE 5527</strain>
    </source>
</reference>
<gene>
    <name evidence="2" type="ORF">B0A48_10263</name>
</gene>
<keyword evidence="3" id="KW-1185">Reference proteome</keyword>
<feature type="compositionally biased region" description="Low complexity" evidence="1">
    <location>
        <begin position="30"/>
        <end position="41"/>
    </location>
</feature>
<feature type="region of interest" description="Disordered" evidence="1">
    <location>
        <begin position="1"/>
        <end position="41"/>
    </location>
</feature>
<accession>A0A1V8SX96</accession>
<dbReference type="InParanoid" id="A0A1V8SX96"/>
<feature type="compositionally biased region" description="Polar residues" evidence="1">
    <location>
        <begin position="20"/>
        <end position="29"/>
    </location>
</feature>
<evidence type="ECO:0000313" key="3">
    <source>
        <dbReference type="Proteomes" id="UP000192596"/>
    </source>
</evidence>
<organism evidence="2 3">
    <name type="scientific">Cryoendolithus antarcticus</name>
    <dbReference type="NCBI Taxonomy" id="1507870"/>
    <lineage>
        <taxon>Eukaryota</taxon>
        <taxon>Fungi</taxon>
        <taxon>Dikarya</taxon>
        <taxon>Ascomycota</taxon>
        <taxon>Pezizomycotina</taxon>
        <taxon>Dothideomycetes</taxon>
        <taxon>Dothideomycetidae</taxon>
        <taxon>Cladosporiales</taxon>
        <taxon>Cladosporiaceae</taxon>
        <taxon>Cryoendolithus</taxon>
    </lineage>
</organism>
<dbReference type="OrthoDB" id="3939413at2759"/>